<keyword evidence="2" id="KW-0698">rRNA processing</keyword>
<dbReference type="Pfam" id="PF01728">
    <property type="entry name" value="FtsJ"/>
    <property type="match status" value="1"/>
</dbReference>
<evidence type="ECO:0000256" key="4">
    <source>
        <dbReference type="ARBA" id="ARBA00022679"/>
    </source>
</evidence>
<dbReference type="EMBL" id="SGPK01000106">
    <property type="protein sequence ID" value="THH08277.1"/>
    <property type="molecule type" value="Genomic_DNA"/>
</dbReference>
<dbReference type="InterPro" id="IPR029063">
    <property type="entry name" value="SAM-dependent_MTases_sf"/>
</dbReference>
<reference evidence="9 10" key="1">
    <citation type="submission" date="2019-02" db="EMBL/GenBank/DDBJ databases">
        <title>Genome sequencing of the rare red list fungi Phellinidium pouzarii.</title>
        <authorList>
            <person name="Buettner E."/>
            <person name="Kellner H."/>
        </authorList>
    </citation>
    <scope>NUCLEOTIDE SEQUENCE [LARGE SCALE GENOMIC DNA]</scope>
    <source>
        <strain evidence="9 10">DSM 108285</strain>
    </source>
</reference>
<comment type="caution">
    <text evidence="9">The sequence shown here is derived from an EMBL/GenBank/DDBJ whole genome shotgun (WGS) entry which is preliminary data.</text>
</comment>
<protein>
    <recommendedName>
        <fullName evidence="6">rRNA methyltransferase 2, mitochondrial</fullName>
    </recommendedName>
</protein>
<evidence type="ECO:0000313" key="9">
    <source>
        <dbReference type="EMBL" id="THH08277.1"/>
    </source>
</evidence>
<organism evidence="9 10">
    <name type="scientific">Phellinidium pouzarii</name>
    <dbReference type="NCBI Taxonomy" id="167371"/>
    <lineage>
        <taxon>Eukaryota</taxon>
        <taxon>Fungi</taxon>
        <taxon>Dikarya</taxon>
        <taxon>Basidiomycota</taxon>
        <taxon>Agaricomycotina</taxon>
        <taxon>Agaricomycetes</taxon>
        <taxon>Hymenochaetales</taxon>
        <taxon>Hymenochaetaceae</taxon>
        <taxon>Phellinidium</taxon>
    </lineage>
</organism>
<accession>A0A4S4L9W6</accession>
<evidence type="ECO:0000256" key="2">
    <source>
        <dbReference type="ARBA" id="ARBA00022552"/>
    </source>
</evidence>
<evidence type="ECO:0000256" key="5">
    <source>
        <dbReference type="ARBA" id="ARBA00022691"/>
    </source>
</evidence>
<name>A0A4S4L9W6_9AGAM</name>
<evidence type="ECO:0000313" key="10">
    <source>
        <dbReference type="Proteomes" id="UP000308199"/>
    </source>
</evidence>
<feature type="domain" description="Ribosomal RNA methyltransferase FtsJ" evidence="8">
    <location>
        <begin position="40"/>
        <end position="271"/>
    </location>
</feature>
<evidence type="ECO:0000259" key="8">
    <source>
        <dbReference type="Pfam" id="PF01728"/>
    </source>
</evidence>
<dbReference type="PANTHER" id="PTHR10920">
    <property type="entry name" value="RIBOSOMAL RNA METHYLTRANSFERASE"/>
    <property type="match status" value="1"/>
</dbReference>
<dbReference type="GO" id="GO:0005739">
    <property type="term" value="C:mitochondrion"/>
    <property type="evidence" value="ECO:0007669"/>
    <property type="project" value="TreeGrafter"/>
</dbReference>
<keyword evidence="4" id="KW-0808">Transferase</keyword>
<dbReference type="Proteomes" id="UP000308199">
    <property type="component" value="Unassembled WGS sequence"/>
</dbReference>
<dbReference type="InterPro" id="IPR015507">
    <property type="entry name" value="rRNA-MeTfrase_E"/>
</dbReference>
<dbReference type="InterPro" id="IPR002877">
    <property type="entry name" value="RNA_MeTrfase_FtsJ_dom"/>
</dbReference>
<evidence type="ECO:0000256" key="7">
    <source>
        <dbReference type="PIRSR" id="PIRSR005461-1"/>
    </source>
</evidence>
<dbReference type="GO" id="GO:0008650">
    <property type="term" value="F:rRNA (uridine-2'-O-)-methyltransferase activity"/>
    <property type="evidence" value="ECO:0007669"/>
    <property type="project" value="TreeGrafter"/>
</dbReference>
<dbReference type="HAMAP" id="MF_01547">
    <property type="entry name" value="RNA_methyltr_E"/>
    <property type="match status" value="1"/>
</dbReference>
<sequence length="288" mass="31572">MRPTFTLFASSAKSGSSKQWLARQARDPFVKARAQNAARYRARSAFKLLQLNDHYKLFGPNKTNVAIDLGAAPGGWSQVVADALGVSEPEEPETIQRSNEDVVEAILAESALGTWSETQTSAPEEGTKNRKTIISLDVLPIKPLRGVRTVRQDFLDGGAELVASLLPTPDTKADLILSDIAPNMSGNKTHDSAAGLEICQAVYAFAAHHLKAADRERKTLGGHLVLKYFANESTKAFYLDVLKPVFHHIYTAKPDASRAESNEYYFVCKSFHGDKRIQVGSSNKDELL</sequence>
<gene>
    <name evidence="9" type="ORF">EW145_g2808</name>
</gene>
<dbReference type="InterPro" id="IPR050082">
    <property type="entry name" value="RNA_methyltr_RlmE"/>
</dbReference>
<feature type="active site" description="Proton acceptor" evidence="7">
    <location>
        <position position="227"/>
    </location>
</feature>
<dbReference type="Gene3D" id="3.40.50.150">
    <property type="entry name" value="Vaccinia Virus protein VP39"/>
    <property type="match status" value="1"/>
</dbReference>
<dbReference type="AlphaFoldDB" id="A0A4S4L9W6"/>
<evidence type="ECO:0000256" key="6">
    <source>
        <dbReference type="ARBA" id="ARBA00041184"/>
    </source>
</evidence>
<dbReference type="PANTHER" id="PTHR10920:SF18">
    <property type="entry name" value="RRNA METHYLTRANSFERASE 2, MITOCHONDRIAL"/>
    <property type="match status" value="1"/>
</dbReference>
<evidence type="ECO:0000256" key="3">
    <source>
        <dbReference type="ARBA" id="ARBA00022603"/>
    </source>
</evidence>
<proteinExistence type="inferred from homology"/>
<keyword evidence="10" id="KW-1185">Reference proteome</keyword>
<dbReference type="OrthoDB" id="20105at2759"/>
<evidence type="ECO:0000256" key="1">
    <source>
        <dbReference type="ARBA" id="ARBA00009258"/>
    </source>
</evidence>
<dbReference type="SUPFAM" id="SSF53335">
    <property type="entry name" value="S-adenosyl-L-methionine-dependent methyltransferases"/>
    <property type="match status" value="1"/>
</dbReference>
<keyword evidence="3" id="KW-0489">Methyltransferase</keyword>
<dbReference type="PIRSF" id="PIRSF005461">
    <property type="entry name" value="23S_rRNA_mtase"/>
    <property type="match status" value="1"/>
</dbReference>
<comment type="similarity">
    <text evidence="1">Belongs to the class I-like SAM-binding methyltransferase superfamily. RNA methyltransferase RlmE family.</text>
</comment>
<keyword evidence="5 7" id="KW-0949">S-adenosyl-L-methionine</keyword>